<proteinExistence type="predicted"/>
<keyword evidence="1" id="KW-1133">Transmembrane helix</keyword>
<dbReference type="AlphaFoldDB" id="A0A2P2NYC7"/>
<name>A0A2P2NYC7_RHIMU</name>
<evidence type="ECO:0000313" key="2">
    <source>
        <dbReference type="EMBL" id="MBX47516.1"/>
    </source>
</evidence>
<keyword evidence="1" id="KW-0812">Transmembrane</keyword>
<feature type="transmembrane region" description="Helical" evidence="1">
    <location>
        <begin position="6"/>
        <end position="22"/>
    </location>
</feature>
<evidence type="ECO:0000256" key="1">
    <source>
        <dbReference type="SAM" id="Phobius"/>
    </source>
</evidence>
<reference evidence="2" key="1">
    <citation type="submission" date="2018-02" db="EMBL/GenBank/DDBJ databases">
        <title>Rhizophora mucronata_Transcriptome.</title>
        <authorList>
            <person name="Meera S.P."/>
            <person name="Sreeshan A."/>
            <person name="Augustine A."/>
        </authorList>
    </citation>
    <scope>NUCLEOTIDE SEQUENCE</scope>
    <source>
        <tissue evidence="2">Leaf</tissue>
    </source>
</reference>
<protein>
    <submittedName>
        <fullName evidence="2">Uncharacterized protein</fullName>
    </submittedName>
</protein>
<dbReference type="EMBL" id="GGEC01067032">
    <property type="protein sequence ID" value="MBX47516.1"/>
    <property type="molecule type" value="Transcribed_RNA"/>
</dbReference>
<keyword evidence="1" id="KW-0472">Membrane</keyword>
<accession>A0A2P2NYC7</accession>
<sequence length="46" mass="5185">MNPLCHYLVIFMVGKVLVLFCTKKKYKKGVSAFRWVLASSAFGGDM</sequence>
<organism evidence="2">
    <name type="scientific">Rhizophora mucronata</name>
    <name type="common">Asiatic mangrove</name>
    <dbReference type="NCBI Taxonomy" id="61149"/>
    <lineage>
        <taxon>Eukaryota</taxon>
        <taxon>Viridiplantae</taxon>
        <taxon>Streptophyta</taxon>
        <taxon>Embryophyta</taxon>
        <taxon>Tracheophyta</taxon>
        <taxon>Spermatophyta</taxon>
        <taxon>Magnoliopsida</taxon>
        <taxon>eudicotyledons</taxon>
        <taxon>Gunneridae</taxon>
        <taxon>Pentapetalae</taxon>
        <taxon>rosids</taxon>
        <taxon>fabids</taxon>
        <taxon>Malpighiales</taxon>
        <taxon>Rhizophoraceae</taxon>
        <taxon>Rhizophora</taxon>
    </lineage>
</organism>